<name>A0A1E5KV33_9ENTE</name>
<comment type="caution">
    <text evidence="2">The sequence shown here is derived from an EMBL/GenBank/DDBJ whole genome shotgun (WGS) entry which is preliminary data.</text>
</comment>
<feature type="chain" id="PRO_5009180482" description="Lipoprotein" evidence="1">
    <location>
        <begin position="21"/>
        <end position="211"/>
    </location>
</feature>
<proteinExistence type="predicted"/>
<keyword evidence="1" id="KW-0732">Signal</keyword>
<keyword evidence="3" id="KW-1185">Reference proteome</keyword>
<feature type="signal peptide" evidence="1">
    <location>
        <begin position="1"/>
        <end position="20"/>
    </location>
</feature>
<dbReference type="AlphaFoldDB" id="A0A1E5KV33"/>
<dbReference type="OrthoDB" id="2185980at2"/>
<evidence type="ECO:0000256" key="1">
    <source>
        <dbReference type="SAM" id="SignalP"/>
    </source>
</evidence>
<protein>
    <recommendedName>
        <fullName evidence="4">Lipoprotein</fullName>
    </recommendedName>
</protein>
<dbReference type="STRING" id="762845.BCR26_15950"/>
<dbReference type="EMBL" id="MIEK01000039">
    <property type="protein sequence ID" value="OEH81658.1"/>
    <property type="molecule type" value="Genomic_DNA"/>
</dbReference>
<sequence>MKKKLVFTASFIFLTFNFSACSLKKEATGLKKVKQEESFSKNYENIVDDGYTIGDYHFYFANFQKKDSETIKNNLQDFDSTIVKNFETYQYKIDKTKKINMLPFRIQYNPTDETIRTNYFLINNTNTKISSIDIEGLPKLKNIDIVEPTTISFSDEDFLQLPTNGFISFSVTMSMPIEYIESLKENKVNDLSFDIIDLKINGEKVDNSNEH</sequence>
<organism evidence="2 3">
    <name type="scientific">Enterococcus rivorum</name>
    <dbReference type="NCBI Taxonomy" id="762845"/>
    <lineage>
        <taxon>Bacteria</taxon>
        <taxon>Bacillati</taxon>
        <taxon>Bacillota</taxon>
        <taxon>Bacilli</taxon>
        <taxon>Lactobacillales</taxon>
        <taxon>Enterococcaceae</taxon>
        <taxon>Enterococcus</taxon>
    </lineage>
</organism>
<evidence type="ECO:0000313" key="2">
    <source>
        <dbReference type="EMBL" id="OEH81658.1"/>
    </source>
</evidence>
<dbReference type="RefSeq" id="WP_069699367.1">
    <property type="nucleotide sequence ID" value="NZ_JAGGMA010000015.1"/>
</dbReference>
<dbReference type="Proteomes" id="UP000095256">
    <property type="component" value="Unassembled WGS sequence"/>
</dbReference>
<accession>A0A1E5KV33</accession>
<evidence type="ECO:0000313" key="3">
    <source>
        <dbReference type="Proteomes" id="UP000095256"/>
    </source>
</evidence>
<reference evidence="2 3" key="1">
    <citation type="submission" date="2016-09" db="EMBL/GenBank/DDBJ databases">
        <authorList>
            <person name="Capua I."/>
            <person name="De Benedictis P."/>
            <person name="Joannis T."/>
            <person name="Lombin L.H."/>
            <person name="Cattoli G."/>
        </authorList>
    </citation>
    <scope>NUCLEOTIDE SEQUENCE [LARGE SCALE GENOMIC DNA]</scope>
    <source>
        <strain evidence="2 3">LMG 25899</strain>
    </source>
</reference>
<evidence type="ECO:0008006" key="4">
    <source>
        <dbReference type="Google" id="ProtNLM"/>
    </source>
</evidence>
<gene>
    <name evidence="2" type="ORF">BCR26_15950</name>
</gene>